<dbReference type="NCBIfam" id="TIGR00180">
    <property type="entry name" value="parB_part"/>
    <property type="match status" value="1"/>
</dbReference>
<evidence type="ECO:0000313" key="3">
    <source>
        <dbReference type="Proteomes" id="UP000000758"/>
    </source>
</evidence>
<dbReference type="InterPro" id="IPR003115">
    <property type="entry name" value="ParB_N"/>
</dbReference>
<dbReference type="Gene3D" id="3.90.1530.30">
    <property type="match status" value="1"/>
</dbReference>
<dbReference type="AlphaFoldDB" id="O74043"/>
<name>O74043_CENSY</name>
<reference evidence="3" key="1">
    <citation type="journal article" date="2006" name="Proc. Natl. Acad. Sci. U.S.A.">
        <title>Genomic analysis of the uncultivated marine crenarchaeote Cenarchaeum symbiosum.</title>
        <authorList>
            <person name="Hallam S.J."/>
            <person name="Konstantinidis K.T."/>
            <person name="Putnam N."/>
            <person name="Schleper C."/>
            <person name="Watanabe Y."/>
            <person name="Sugahara J."/>
            <person name="Preston C."/>
            <person name="de la Torre J."/>
            <person name="Richardson P.M."/>
            <person name="DeLong E.F."/>
        </authorList>
    </citation>
    <scope>NUCLEOTIDE SEQUENCE [LARGE SCALE GENOMIC DNA]</scope>
    <source>
        <strain evidence="3">A</strain>
    </source>
</reference>
<proteinExistence type="predicted"/>
<dbReference type="Gene3D" id="1.10.10.2830">
    <property type="match status" value="1"/>
</dbReference>
<keyword evidence="3" id="KW-1185">Reference proteome</keyword>
<dbReference type="InterPro" id="IPR050336">
    <property type="entry name" value="Chromosome_partition/occlusion"/>
</dbReference>
<feature type="domain" description="ParB-like N-terminal" evidence="1">
    <location>
        <begin position="18"/>
        <end position="112"/>
    </location>
</feature>
<dbReference type="SUPFAM" id="SSF110849">
    <property type="entry name" value="ParB/Sulfiredoxin"/>
    <property type="match status" value="1"/>
</dbReference>
<accession>O74043</accession>
<organism evidence="2 3">
    <name type="scientific">Cenarchaeum symbiosum (strain A)</name>
    <dbReference type="NCBI Taxonomy" id="414004"/>
    <lineage>
        <taxon>Archaea</taxon>
        <taxon>Nitrososphaerota</taxon>
        <taxon>Candidatus Cenarchaeales</taxon>
        <taxon>Candidatus Cenarchaeaceae</taxon>
        <taxon>Candidatus Cenarchaeum</taxon>
    </lineage>
</organism>
<dbReference type="GO" id="GO:0003677">
    <property type="term" value="F:DNA binding"/>
    <property type="evidence" value="ECO:0007669"/>
    <property type="project" value="InterPro"/>
</dbReference>
<dbReference type="Pfam" id="PF02195">
    <property type="entry name" value="ParB_N"/>
    <property type="match status" value="1"/>
</dbReference>
<dbReference type="SMART" id="SM00470">
    <property type="entry name" value="ParB"/>
    <property type="match status" value="1"/>
</dbReference>
<evidence type="ECO:0000313" key="2">
    <source>
        <dbReference type="EMBL" id="AAC62686.1"/>
    </source>
</evidence>
<dbReference type="EMBL" id="AF083071">
    <property type="protein sequence ID" value="AAC62686.1"/>
    <property type="molecule type" value="Genomic_DNA"/>
</dbReference>
<sequence>MKSTLVRRYKPKIKQTLREVPLKNVHVWKEAQARRLDRSRVRDIAKSIRSEGLQNPPVIQRGGRGLYLLISGHHRLAALKYLGAKKSKFLVITKDTEYGLDDAKAASVVENLHRLQMSPRELADACKFLAEQTTKSEAAKKLGMSMPTFKKYHGFAGVPDKIKAMVPGTISRDEATRLYQAVPTISQALKVVSKIAKLDRPSRRIYLRLLAQSPRSGHKIILKRMRKVGIKKKIPIELGKNGARKLSRLAEREGTDETRLANRIVREYLRKRR</sequence>
<dbReference type="Proteomes" id="UP000000758">
    <property type="component" value="Chromosome"/>
</dbReference>
<dbReference type="GO" id="GO:0005694">
    <property type="term" value="C:chromosome"/>
    <property type="evidence" value="ECO:0007669"/>
    <property type="project" value="TreeGrafter"/>
</dbReference>
<dbReference type="PANTHER" id="PTHR33375">
    <property type="entry name" value="CHROMOSOME-PARTITIONING PROTEIN PARB-RELATED"/>
    <property type="match status" value="1"/>
</dbReference>
<dbReference type="InterPro" id="IPR004437">
    <property type="entry name" value="ParB/RepB/Spo0J"/>
</dbReference>
<dbReference type="PANTHER" id="PTHR33375:SF1">
    <property type="entry name" value="CHROMOSOME-PARTITIONING PROTEIN PARB-RELATED"/>
    <property type="match status" value="1"/>
</dbReference>
<dbReference type="GO" id="GO:0007059">
    <property type="term" value="P:chromosome segregation"/>
    <property type="evidence" value="ECO:0007669"/>
    <property type="project" value="TreeGrafter"/>
</dbReference>
<evidence type="ECO:0000259" key="1">
    <source>
        <dbReference type="SMART" id="SM00470"/>
    </source>
</evidence>
<protein>
    <recommendedName>
        <fullName evidence="1">ParB-like N-terminal domain-containing protein</fullName>
    </recommendedName>
</protein>
<dbReference type="InterPro" id="IPR036086">
    <property type="entry name" value="ParB/Sulfiredoxin_sf"/>
</dbReference>